<evidence type="ECO:0000313" key="3">
    <source>
        <dbReference type="Proteomes" id="UP001212997"/>
    </source>
</evidence>
<name>A0AAD5UP73_9APHY</name>
<evidence type="ECO:0000313" key="2">
    <source>
        <dbReference type="EMBL" id="KAJ3473545.1"/>
    </source>
</evidence>
<feature type="compositionally biased region" description="Pro residues" evidence="1">
    <location>
        <begin position="77"/>
        <end position="91"/>
    </location>
</feature>
<dbReference type="EMBL" id="JANAWD010001350">
    <property type="protein sequence ID" value="KAJ3473545.1"/>
    <property type="molecule type" value="Genomic_DNA"/>
</dbReference>
<accession>A0AAD5UP73</accession>
<comment type="caution">
    <text evidence="2">The sequence shown here is derived from an EMBL/GenBank/DDBJ whole genome shotgun (WGS) entry which is preliminary data.</text>
</comment>
<feature type="compositionally biased region" description="Low complexity" evidence="1">
    <location>
        <begin position="92"/>
        <end position="101"/>
    </location>
</feature>
<dbReference type="AlphaFoldDB" id="A0AAD5UP73"/>
<reference evidence="2" key="1">
    <citation type="submission" date="2022-07" db="EMBL/GenBank/DDBJ databases">
        <title>Genome Sequence of Physisporinus lineatus.</title>
        <authorList>
            <person name="Buettner E."/>
        </authorList>
    </citation>
    <scope>NUCLEOTIDE SEQUENCE</scope>
    <source>
        <strain evidence="2">VT162</strain>
    </source>
</reference>
<evidence type="ECO:0000256" key="1">
    <source>
        <dbReference type="SAM" id="MobiDB-lite"/>
    </source>
</evidence>
<proteinExistence type="predicted"/>
<sequence>MSDEEITLSGECVRIVADSFALKAKWRALERQKVTPDISPCMVRTRFKPKFILEKSEGEGGCTGAKKPEFLQVQVFKPPPPPPAPKPPTSAPPSDAAQADTRIPGSPGITTDESAGLITPETRPVDPVVVVSELGEGIKGDVGVGEEPQDKAGPEVVLLPEQQPIDIVA</sequence>
<keyword evidence="3" id="KW-1185">Reference proteome</keyword>
<protein>
    <submittedName>
        <fullName evidence="2">Uncharacterized protein</fullName>
    </submittedName>
</protein>
<gene>
    <name evidence="2" type="ORF">NLI96_g12947</name>
</gene>
<feature type="region of interest" description="Disordered" evidence="1">
    <location>
        <begin position="56"/>
        <end position="124"/>
    </location>
</feature>
<organism evidence="2 3">
    <name type="scientific">Meripilus lineatus</name>
    <dbReference type="NCBI Taxonomy" id="2056292"/>
    <lineage>
        <taxon>Eukaryota</taxon>
        <taxon>Fungi</taxon>
        <taxon>Dikarya</taxon>
        <taxon>Basidiomycota</taxon>
        <taxon>Agaricomycotina</taxon>
        <taxon>Agaricomycetes</taxon>
        <taxon>Polyporales</taxon>
        <taxon>Meripilaceae</taxon>
        <taxon>Meripilus</taxon>
    </lineage>
</organism>
<dbReference type="Proteomes" id="UP001212997">
    <property type="component" value="Unassembled WGS sequence"/>
</dbReference>